<accession>A0ABQ1W691</accession>
<dbReference type="EMBL" id="BMIW01000044">
    <property type="protein sequence ID" value="GGG16268.1"/>
    <property type="molecule type" value="Genomic_DNA"/>
</dbReference>
<keyword evidence="2" id="KW-1185">Reference proteome</keyword>
<evidence type="ECO:0000313" key="1">
    <source>
        <dbReference type="EMBL" id="GGG16268.1"/>
    </source>
</evidence>
<comment type="caution">
    <text evidence="1">The sequence shown here is derived from an EMBL/GenBank/DDBJ whole genome shotgun (WGS) entry which is preliminary data.</text>
</comment>
<proteinExistence type="predicted"/>
<protein>
    <submittedName>
        <fullName evidence="1">Uncharacterized protein</fullName>
    </submittedName>
</protein>
<gene>
    <name evidence="1" type="ORF">GCM10010913_42870</name>
</gene>
<evidence type="ECO:0000313" key="2">
    <source>
        <dbReference type="Proteomes" id="UP000608420"/>
    </source>
</evidence>
<name>A0ABQ1W691_9BACL</name>
<dbReference type="Proteomes" id="UP000608420">
    <property type="component" value="Unassembled WGS sequence"/>
</dbReference>
<reference evidence="2" key="1">
    <citation type="journal article" date="2019" name="Int. J. Syst. Evol. Microbiol.">
        <title>The Global Catalogue of Microorganisms (GCM) 10K type strain sequencing project: providing services to taxonomists for standard genome sequencing and annotation.</title>
        <authorList>
            <consortium name="The Broad Institute Genomics Platform"/>
            <consortium name="The Broad Institute Genome Sequencing Center for Infectious Disease"/>
            <person name="Wu L."/>
            <person name="Ma J."/>
        </authorList>
    </citation>
    <scope>NUCLEOTIDE SEQUENCE [LARGE SCALE GENOMIC DNA]</scope>
    <source>
        <strain evidence="2">CGMCC 1.15420</strain>
    </source>
</reference>
<organism evidence="1 2">
    <name type="scientific">Paenibacillus aceti</name>
    <dbReference type="NCBI Taxonomy" id="1820010"/>
    <lineage>
        <taxon>Bacteria</taxon>
        <taxon>Bacillati</taxon>
        <taxon>Bacillota</taxon>
        <taxon>Bacilli</taxon>
        <taxon>Bacillales</taxon>
        <taxon>Paenibacillaceae</taxon>
        <taxon>Paenibacillus</taxon>
    </lineage>
</organism>
<sequence>MPRMERILNTYRAEALPIIHVVRLYNGDGSNVDLCRQEAVEKGAQNRDAAYRGS</sequence>